<dbReference type="Proteomes" id="UP000531950">
    <property type="component" value="Unassembled WGS sequence"/>
</dbReference>
<evidence type="ECO:0000259" key="2">
    <source>
        <dbReference type="Pfam" id="PF20178"/>
    </source>
</evidence>
<reference evidence="3 4" key="1">
    <citation type="submission" date="2020-04" db="EMBL/GenBank/DDBJ databases">
        <title>Molecular characterization of pseudomonads from Agaricus bisporus reveal novel blotch 2 pathogens in Western Europe.</title>
        <authorList>
            <person name="Taparia T."/>
            <person name="Krijger M."/>
            <person name="Haynes E."/>
            <person name="Elpinstone J.G."/>
            <person name="Noble R."/>
            <person name="Van Der Wolf J."/>
        </authorList>
    </citation>
    <scope>NUCLEOTIDE SEQUENCE [LARGE SCALE GENOMIC DNA]</scope>
    <source>
        <strain evidence="3 4">IPO3782</strain>
    </source>
</reference>
<feature type="compositionally biased region" description="Polar residues" evidence="1">
    <location>
        <begin position="11"/>
        <end position="38"/>
    </location>
</feature>
<evidence type="ECO:0000313" key="4">
    <source>
        <dbReference type="Proteomes" id="UP000531950"/>
    </source>
</evidence>
<gene>
    <name evidence="3" type="ORF">HX822_06045</name>
</gene>
<proteinExistence type="predicted"/>
<feature type="domain" description="Dermonecrotic toxin N-terminal" evidence="2">
    <location>
        <begin position="846"/>
        <end position="1054"/>
    </location>
</feature>
<accession>A0A7Y8EDD5</accession>
<dbReference type="RefSeq" id="WP_177076491.1">
    <property type="nucleotide sequence ID" value="NZ_JACARG010000010.1"/>
</dbReference>
<comment type="caution">
    <text evidence="3">The sequence shown here is derived from an EMBL/GenBank/DDBJ whole genome shotgun (WGS) entry which is preliminary data.</text>
</comment>
<feature type="region of interest" description="Disordered" evidence="1">
    <location>
        <begin position="1"/>
        <end position="39"/>
    </location>
</feature>
<dbReference type="Pfam" id="PF20178">
    <property type="entry name" value="ToxA_N"/>
    <property type="match status" value="1"/>
</dbReference>
<evidence type="ECO:0000256" key="1">
    <source>
        <dbReference type="SAM" id="MobiDB-lite"/>
    </source>
</evidence>
<dbReference type="InterPro" id="IPR046673">
    <property type="entry name" value="ToxA_N"/>
</dbReference>
<dbReference type="EMBL" id="JACARG010000010">
    <property type="protein sequence ID" value="NWE12492.1"/>
    <property type="molecule type" value="Genomic_DNA"/>
</dbReference>
<name>A0A7Y8EDD5_9PSED</name>
<sequence>MRTAELRPTANIVQQNSFSVQPQPTAKENNTASGSNGAVRSRRDVNIVSLEDSKTAKALVEKSDSDMAIKYALALAEGEASTGNVERGFWDPLTISDIEPNSSFGIVWANFTAALKAEPFATFARENNIDTSRLCWDAERYPGQGTFLQTRVNGKVRYFDDDVPGWKRASAAITSAINLLGPRVIYTGKDSNVPAQLVGSFYGSFPAQDQRFSEIGKLLNTRSFSSLSDSKSPYHRNMIELQQQVIQAVATQPPSGAQPAETVAAQVMEADNEVARMSASALLLLRNEIRPADASPMAGYVITPPEHSTIGQTIKAFDKAFQADAFLDFAREKKLDLSTVCIDPRTGDLKVIDRPNRSIRTLARVNDQSGWAQVSSEIRALAKKLGEGTNEVVPYNPDGSISLRIVLSFYGEPSVNSTLPETLKRSSALYHKGFLTLNPDTSPTDERARAVRQEQLTVIQQIQNQAKTQPKTPALVANANTVTQIARTQFAAEPDLLSVVAQWMSDAVKRGSQNLDFDINQVSIVTPDPDNPGQFNHVPLITLALNRILGDSPQSLTDSKLFDTRPDRLAHTGTPRGIPLDVDMGAIDQALLELPLILNDQYTNATSDYWKQPAFTGPANAKPVYTGSHTDLVSSLLRNNLRMAGLKQPGLDDEQRKAVDMVINHIELSKSPWPTNEGVATFTFPTAEGKDVAPNILITRTLPAPSRSIFLLVEPSGKITPYNSMAALSATGHSSPVQVATHQVFDSQANILIARHLGDTLTSSTSSVDTGSALPSKTKLSEWWKKAGDAERFLMSELSLELASFTQRNKGRTYNTDIPSLSTYIQKQFDALPIDQKLTAYPAKDLEVVYVRPANTMTLDPQSVQYERTTMSLTDMLMNNLAGLPRGGVFEVYYKPENRRISELEGDGVLRDLFSTLDVGKNYPALLNRELLDDSAKKAERLSLFTQQVPVELKIKALELSVKGEAGLDTTGVRYIQEIFKPGSGARTVDEQEITIRPLAFNRKADGMIDVVEGAYLIEPKDTEAGPHILYRPLISHAPLLQFPTRQALLEAIQKPGKLQKELVAWMPDLACKIYSGNGFTHPNVVLFGLKIPFVADLAGSSTNKLTTDEPQAAKTLRQKLEAGQLIDYLYDDNAKNVMSLADNQSTSDAESRWATLKEGGFLLLNAVLPIMRGPVAGYIGLGLLLEGIREDLDVLSTSDSPDKAEAVGGLLLNLAMLLLRARARSLPGEPEPTTMVGRLEDRPPFDYRARTTTVESPNGESVRRLMVMKGTMKEMKPIQGNLFTFEDEYKNNTRLNINAHGRDLSFTQQYSGASSKIIYDGAEHTAQELFDHLLAKGVDPRKYANIRLLVCYSGNGGENSFAADFQKLVEKPVKAFVGTVTVTPSPELVNAEFEKSIENHGSAKGTKLVADTYADYDTVDIVKNRNDISLLKNPLEYFLFTYQPVKFPAA</sequence>
<protein>
    <recommendedName>
        <fullName evidence="2">Dermonecrotic toxin N-terminal domain-containing protein</fullName>
    </recommendedName>
</protein>
<evidence type="ECO:0000313" key="3">
    <source>
        <dbReference type="EMBL" id="NWE12492.1"/>
    </source>
</evidence>
<organism evidence="3 4">
    <name type="scientific">Pseudomonas yamanorum</name>
    <dbReference type="NCBI Taxonomy" id="515393"/>
    <lineage>
        <taxon>Bacteria</taxon>
        <taxon>Pseudomonadati</taxon>
        <taxon>Pseudomonadota</taxon>
        <taxon>Gammaproteobacteria</taxon>
        <taxon>Pseudomonadales</taxon>
        <taxon>Pseudomonadaceae</taxon>
        <taxon>Pseudomonas</taxon>
    </lineage>
</organism>